<protein>
    <submittedName>
        <fullName evidence="3">Uncharacterized protein</fullName>
    </submittedName>
</protein>
<dbReference type="PANTHER" id="PTHR43540">
    <property type="entry name" value="PEROXYUREIDOACRYLATE/UREIDOACRYLATE AMIDOHYDROLASE-RELATED"/>
    <property type="match status" value="1"/>
</dbReference>
<dbReference type="OrthoDB" id="77835at2759"/>
<evidence type="ECO:0000256" key="1">
    <source>
        <dbReference type="ARBA" id="ARBA00006336"/>
    </source>
</evidence>
<keyword evidence="2" id="KW-0378">Hydrolase</keyword>
<keyword evidence="4" id="KW-1185">Reference proteome</keyword>
<dbReference type="InterPro" id="IPR036380">
    <property type="entry name" value="Isochorismatase-like_sf"/>
</dbReference>
<dbReference type="EMBL" id="CAIIXF020000006">
    <property type="protein sequence ID" value="CAH1785512.1"/>
    <property type="molecule type" value="Genomic_DNA"/>
</dbReference>
<accession>A0A8J1UCL0</accession>
<dbReference type="SUPFAM" id="SSF52499">
    <property type="entry name" value="Isochorismatase-like hydrolases"/>
    <property type="match status" value="1"/>
</dbReference>
<comment type="similarity">
    <text evidence="1">Belongs to the isochorismatase family.</text>
</comment>
<evidence type="ECO:0000313" key="3">
    <source>
        <dbReference type="EMBL" id="CAH1785512.1"/>
    </source>
</evidence>
<comment type="caution">
    <text evidence="3">The sequence shown here is derived from an EMBL/GenBank/DDBJ whole genome shotgun (WGS) entry which is preliminary data.</text>
</comment>
<dbReference type="Pfam" id="PF00857">
    <property type="entry name" value="Isochorismatase"/>
    <property type="match status" value="1"/>
</dbReference>
<dbReference type="AlphaFoldDB" id="A0A8J1UCL0"/>
<name>A0A8J1UCL0_OWEFU</name>
<dbReference type="PANTHER" id="PTHR43540:SF1">
    <property type="entry name" value="ISOCHORISMATASE HYDROLASE"/>
    <property type="match status" value="1"/>
</dbReference>
<sequence length="217" mass="24113">MAAAGREIPLKKGESALLVIDMQKGFAVPGKGICSDIDPENIPEKDQYLFNRISQLVVPNVAELIRHCEQNKCEVIYTYVENLTQDGRDRSLDYKITGFSFPKGSEDAELLDEIKPIRPEDTIMIPKTACSVFNSTNIEYVLRNLGVTQLAVCGLVTNQCVESAVRDGADKGFLISVLEDCIATHDQPAHDAALKNMKGFGRIVSYKTIMEELTKWQ</sequence>
<dbReference type="GO" id="GO:0016787">
    <property type="term" value="F:hydrolase activity"/>
    <property type="evidence" value="ECO:0007669"/>
    <property type="project" value="UniProtKB-KW"/>
</dbReference>
<evidence type="ECO:0000256" key="2">
    <source>
        <dbReference type="ARBA" id="ARBA00022801"/>
    </source>
</evidence>
<reference evidence="3" key="1">
    <citation type="submission" date="2022-03" db="EMBL/GenBank/DDBJ databases">
        <authorList>
            <person name="Martin C."/>
        </authorList>
    </citation>
    <scope>NUCLEOTIDE SEQUENCE</scope>
</reference>
<gene>
    <name evidence="3" type="ORF">OFUS_LOCUS11558</name>
</gene>
<dbReference type="InterPro" id="IPR050272">
    <property type="entry name" value="Isochorismatase-like_hydrls"/>
</dbReference>
<dbReference type="Gene3D" id="3.40.50.850">
    <property type="entry name" value="Isochorismatase-like"/>
    <property type="match status" value="1"/>
</dbReference>
<evidence type="ECO:0000313" key="4">
    <source>
        <dbReference type="Proteomes" id="UP000749559"/>
    </source>
</evidence>
<dbReference type="CDD" id="cd00431">
    <property type="entry name" value="cysteine_hydrolases"/>
    <property type="match status" value="1"/>
</dbReference>
<organism evidence="3 4">
    <name type="scientific">Owenia fusiformis</name>
    <name type="common">Polychaete worm</name>
    <dbReference type="NCBI Taxonomy" id="6347"/>
    <lineage>
        <taxon>Eukaryota</taxon>
        <taxon>Metazoa</taxon>
        <taxon>Spiralia</taxon>
        <taxon>Lophotrochozoa</taxon>
        <taxon>Annelida</taxon>
        <taxon>Polychaeta</taxon>
        <taxon>Sedentaria</taxon>
        <taxon>Canalipalpata</taxon>
        <taxon>Sabellida</taxon>
        <taxon>Oweniida</taxon>
        <taxon>Oweniidae</taxon>
        <taxon>Owenia</taxon>
    </lineage>
</organism>
<dbReference type="Proteomes" id="UP000749559">
    <property type="component" value="Unassembled WGS sequence"/>
</dbReference>
<dbReference type="InterPro" id="IPR000868">
    <property type="entry name" value="Isochorismatase-like_dom"/>
</dbReference>
<proteinExistence type="inferred from homology"/>